<dbReference type="GO" id="GO:0003677">
    <property type="term" value="F:DNA binding"/>
    <property type="evidence" value="ECO:0007669"/>
    <property type="project" value="UniProtKB-KW"/>
</dbReference>
<organism evidence="7 8">
    <name type="scientific">Nitrosomonas mobilis</name>
    <dbReference type="NCBI Taxonomy" id="51642"/>
    <lineage>
        <taxon>Bacteria</taxon>
        <taxon>Pseudomonadati</taxon>
        <taxon>Pseudomonadota</taxon>
        <taxon>Betaproteobacteria</taxon>
        <taxon>Nitrosomonadales</taxon>
        <taxon>Nitrosomonadaceae</taxon>
        <taxon>Nitrosomonas</taxon>
    </lineage>
</organism>
<evidence type="ECO:0000313" key="7">
    <source>
        <dbReference type="EMBL" id="SCZ85459.1"/>
    </source>
</evidence>
<dbReference type="InterPro" id="IPR001207">
    <property type="entry name" value="Transposase_mutator"/>
</dbReference>
<evidence type="ECO:0000256" key="5">
    <source>
        <dbReference type="ARBA" id="ARBA00023172"/>
    </source>
</evidence>
<keyword evidence="5" id="KW-0233">DNA recombination</keyword>
<evidence type="ECO:0000256" key="4">
    <source>
        <dbReference type="ARBA" id="ARBA00023125"/>
    </source>
</evidence>
<dbReference type="AlphaFoldDB" id="A0A1G5SGE0"/>
<evidence type="ECO:0000256" key="1">
    <source>
        <dbReference type="ARBA" id="ARBA00002190"/>
    </source>
</evidence>
<keyword evidence="8" id="KW-1185">Reference proteome</keyword>
<evidence type="ECO:0000256" key="3">
    <source>
        <dbReference type="ARBA" id="ARBA00022578"/>
    </source>
</evidence>
<evidence type="ECO:0000313" key="8">
    <source>
        <dbReference type="Proteomes" id="UP000198729"/>
    </source>
</evidence>
<dbReference type="EMBL" id="FMWO01000045">
    <property type="protein sequence ID" value="SCZ85459.1"/>
    <property type="molecule type" value="Genomic_DNA"/>
</dbReference>
<comment type="similarity">
    <text evidence="2">Belongs to the transposase mutator family.</text>
</comment>
<evidence type="ECO:0000256" key="2">
    <source>
        <dbReference type="ARBA" id="ARBA00010961"/>
    </source>
</evidence>
<name>A0A1G5SGE0_9PROT</name>
<dbReference type="GO" id="GO:0004803">
    <property type="term" value="F:transposase activity"/>
    <property type="evidence" value="ECO:0007669"/>
    <property type="project" value="InterPro"/>
</dbReference>
<keyword evidence="3" id="KW-0815">Transposition</keyword>
<dbReference type="STRING" id="51642.NSMM_380081"/>
<feature type="compositionally biased region" description="Basic and acidic residues" evidence="6">
    <location>
        <begin position="51"/>
        <end position="60"/>
    </location>
</feature>
<accession>A0A1G5SGE0</accession>
<comment type="function">
    <text evidence="1">Required for the transposition of the insertion element.</text>
</comment>
<reference evidence="7 8" key="1">
    <citation type="submission" date="2016-10" db="EMBL/GenBank/DDBJ databases">
        <authorList>
            <person name="de Groot N.N."/>
        </authorList>
    </citation>
    <scope>NUCLEOTIDE SEQUENCE [LARGE SCALE GENOMIC DNA]</scope>
    <source>
        <strain evidence="7">1</strain>
    </source>
</reference>
<sequence length="106" mass="11818">MTTHKSLPTDLIGSLLADYKKPEDLIGENGLLKQLTKALVERALQAEIAEHLGHDKHETVTHPPGNGKNGKNYKHQTPWAGLYQAIKRIHHPCGGKNRPCCSHYIH</sequence>
<dbReference type="Proteomes" id="UP000198729">
    <property type="component" value="Unassembled WGS sequence"/>
</dbReference>
<gene>
    <name evidence="7" type="ORF">NSMM_380081</name>
</gene>
<proteinExistence type="inferred from homology"/>
<dbReference type="GO" id="GO:0006313">
    <property type="term" value="P:DNA transposition"/>
    <property type="evidence" value="ECO:0007669"/>
    <property type="project" value="InterPro"/>
</dbReference>
<evidence type="ECO:0008006" key="9">
    <source>
        <dbReference type="Google" id="ProtNLM"/>
    </source>
</evidence>
<dbReference type="Pfam" id="PF00872">
    <property type="entry name" value="Transposase_mut"/>
    <property type="match status" value="1"/>
</dbReference>
<keyword evidence="4" id="KW-0238">DNA-binding</keyword>
<feature type="region of interest" description="Disordered" evidence="6">
    <location>
        <begin position="51"/>
        <end position="74"/>
    </location>
</feature>
<evidence type="ECO:0000256" key="6">
    <source>
        <dbReference type="SAM" id="MobiDB-lite"/>
    </source>
</evidence>
<protein>
    <recommendedName>
        <fullName evidence="9">Transposase</fullName>
    </recommendedName>
</protein>